<accession>A0A401GR97</accession>
<feature type="region of interest" description="Disordered" evidence="1">
    <location>
        <begin position="297"/>
        <end position="321"/>
    </location>
</feature>
<comment type="caution">
    <text evidence="3">The sequence shown here is derived from an EMBL/GenBank/DDBJ whole genome shotgun (WGS) entry which is preliminary data.</text>
</comment>
<evidence type="ECO:0000259" key="2">
    <source>
        <dbReference type="Pfam" id="PF20149"/>
    </source>
</evidence>
<dbReference type="GeneID" id="38781650"/>
<dbReference type="EMBL" id="BFAD01000006">
    <property type="protein sequence ID" value="GBE84733.1"/>
    <property type="molecule type" value="Genomic_DNA"/>
</dbReference>
<protein>
    <recommendedName>
        <fullName evidence="2">DUF6532 domain-containing protein</fullName>
    </recommendedName>
</protein>
<name>A0A401GR97_9APHY</name>
<organism evidence="3 4">
    <name type="scientific">Sparassis crispa</name>
    <dbReference type="NCBI Taxonomy" id="139825"/>
    <lineage>
        <taxon>Eukaryota</taxon>
        <taxon>Fungi</taxon>
        <taxon>Dikarya</taxon>
        <taxon>Basidiomycota</taxon>
        <taxon>Agaricomycotina</taxon>
        <taxon>Agaricomycetes</taxon>
        <taxon>Polyporales</taxon>
        <taxon>Sparassidaceae</taxon>
        <taxon>Sparassis</taxon>
    </lineage>
</organism>
<dbReference type="InParanoid" id="A0A401GR97"/>
<dbReference type="RefSeq" id="XP_027615646.1">
    <property type="nucleotide sequence ID" value="XM_027759845.1"/>
</dbReference>
<sequence length="321" mass="36400">MVKIEDTEIKVDNEKDDGALVKSKKPKSTSATNANLPPGTLKLWQQVFIPTLERYIGTTLDPWSISDEKAVEVLQCIWDAVFTKPKIVHKVIHENFVCKLANQRLCEWCNGFGSTALTVIRDLFSSDEDFETTGQRVSFAKMILRKQRFVWKDVDGPDESTFRGLFHSPLVLQTLAYYYKSTEGAINVPALYTIEMGGRTKPYGAIGLAAAALERAFTLWRTRVLLMQEGKVVTVKFINPQSEKEDKNKYVFSDASFGKKSRQYVSSAVNLLDHRVDRIITEAKKIYKSNMQDIIEVSDEEDSNDERANLVNADSEDDYDS</sequence>
<feature type="domain" description="DUF6532" evidence="2">
    <location>
        <begin position="55"/>
        <end position="223"/>
    </location>
</feature>
<keyword evidence="4" id="KW-1185">Reference proteome</keyword>
<proteinExistence type="predicted"/>
<dbReference type="STRING" id="139825.A0A401GR97"/>
<reference evidence="3 4" key="1">
    <citation type="journal article" date="2018" name="Sci. Rep.">
        <title>Genome sequence of the cauliflower mushroom Sparassis crispa (Hanabiratake) and its association with beneficial usage.</title>
        <authorList>
            <person name="Kiyama R."/>
            <person name="Furutani Y."/>
            <person name="Kawaguchi K."/>
            <person name="Nakanishi T."/>
        </authorList>
    </citation>
    <scope>NUCLEOTIDE SEQUENCE [LARGE SCALE GENOMIC DNA]</scope>
</reference>
<evidence type="ECO:0000313" key="3">
    <source>
        <dbReference type="EMBL" id="GBE84733.1"/>
    </source>
</evidence>
<evidence type="ECO:0000313" key="4">
    <source>
        <dbReference type="Proteomes" id="UP000287166"/>
    </source>
</evidence>
<evidence type="ECO:0000256" key="1">
    <source>
        <dbReference type="SAM" id="MobiDB-lite"/>
    </source>
</evidence>
<gene>
    <name evidence="3" type="ORF">SCP_0607130</name>
</gene>
<dbReference type="Pfam" id="PF20149">
    <property type="entry name" value="DUF6532"/>
    <property type="match status" value="1"/>
</dbReference>
<dbReference type="Proteomes" id="UP000287166">
    <property type="component" value="Unassembled WGS sequence"/>
</dbReference>
<dbReference type="OrthoDB" id="2800649at2759"/>
<dbReference type="AlphaFoldDB" id="A0A401GR97"/>
<dbReference type="InterPro" id="IPR045341">
    <property type="entry name" value="DUF6532"/>
</dbReference>